<evidence type="ECO:0000256" key="5">
    <source>
        <dbReference type="SAM" id="Phobius"/>
    </source>
</evidence>
<dbReference type="AlphaFoldDB" id="A0A6G9YFH5"/>
<keyword evidence="3 5" id="KW-1133">Transmembrane helix</keyword>
<keyword evidence="8" id="KW-1185">Reference proteome</keyword>
<dbReference type="PANTHER" id="PTHR23537:SF1">
    <property type="entry name" value="SUGAR TRANSPORTER"/>
    <property type="match status" value="1"/>
</dbReference>
<organism evidence="7 8">
    <name type="scientific">Nocardia arthritidis</name>
    <dbReference type="NCBI Taxonomy" id="228602"/>
    <lineage>
        <taxon>Bacteria</taxon>
        <taxon>Bacillati</taxon>
        <taxon>Actinomycetota</taxon>
        <taxon>Actinomycetes</taxon>
        <taxon>Mycobacteriales</taxon>
        <taxon>Nocardiaceae</taxon>
        <taxon>Nocardia</taxon>
    </lineage>
</organism>
<evidence type="ECO:0000256" key="3">
    <source>
        <dbReference type="ARBA" id="ARBA00022989"/>
    </source>
</evidence>
<evidence type="ECO:0000313" key="7">
    <source>
        <dbReference type="EMBL" id="QIS11827.1"/>
    </source>
</evidence>
<evidence type="ECO:0000256" key="2">
    <source>
        <dbReference type="ARBA" id="ARBA00022692"/>
    </source>
</evidence>
<dbReference type="GO" id="GO:0022857">
    <property type="term" value="F:transmembrane transporter activity"/>
    <property type="evidence" value="ECO:0007669"/>
    <property type="project" value="InterPro"/>
</dbReference>
<protein>
    <submittedName>
        <fullName evidence="7">YbfB/YjiJ family MFS transporter</fullName>
    </submittedName>
</protein>
<evidence type="ECO:0000259" key="6">
    <source>
        <dbReference type="PROSITE" id="PS50850"/>
    </source>
</evidence>
<sequence length="383" mass="38593">MAVAVTTDLVDRRAAWHTVARAGVALVAAMGVGRFAYTPILPIMHAQAGMSAQTGALVATGNYVGYFGGAVAAVLAPRIAVSRKAWRVALLALVLSMAAMPLSRNGIVWFALRLIAGATSALILVFALHAVAAVAGGRKVLAGWAFGGVGVGIALSGALVLALEHASWRATWSACAVLAAACALYAWPLVVAEPAAATSAPPQHDPAGRAPGFGALMASYTLEGVGYIIAGTFLVAAVQRTAPAEIGSAAWILVGLAAFPSTVLWTRLAHRFAERTLLVIALAAQSAGMALPALFGGMVAAMVSAVLFGATFMGIVALATGIGTHLRGPRAVALLTTGYAAGQVLGPLLAAPLLHSGYRQALLLGAGLVAASMVAALGIGNRR</sequence>
<dbReference type="GO" id="GO:0005886">
    <property type="term" value="C:plasma membrane"/>
    <property type="evidence" value="ECO:0007669"/>
    <property type="project" value="UniProtKB-SubCell"/>
</dbReference>
<dbReference type="RefSeq" id="WP_203217610.1">
    <property type="nucleotide sequence ID" value="NZ_CP046172.1"/>
</dbReference>
<keyword evidence="2 5" id="KW-0812">Transmembrane</keyword>
<feature type="transmembrane region" description="Helical" evidence="5">
    <location>
        <begin position="301"/>
        <end position="320"/>
    </location>
</feature>
<name>A0A6G9YFH5_9NOCA</name>
<feature type="transmembrane region" description="Helical" evidence="5">
    <location>
        <begin position="141"/>
        <end position="163"/>
    </location>
</feature>
<dbReference type="KEGG" id="nah:F5544_19795"/>
<reference evidence="7 8" key="1">
    <citation type="journal article" date="2019" name="ACS Chem. Biol.">
        <title>Identification and Mobilization of a Cryptic Antibiotic Biosynthesis Gene Locus from a Human-Pathogenic Nocardia Isolate.</title>
        <authorList>
            <person name="Herisse M."/>
            <person name="Ishida K."/>
            <person name="Porter J.L."/>
            <person name="Howden B."/>
            <person name="Hertweck C."/>
            <person name="Stinear T.P."/>
            <person name="Pidot S.J."/>
        </authorList>
    </citation>
    <scope>NUCLEOTIDE SEQUENCE [LARGE SCALE GENOMIC DNA]</scope>
    <source>
        <strain evidence="7 8">AUSMDU00012717</strain>
    </source>
</reference>
<gene>
    <name evidence="7" type="ORF">F5544_19795</name>
</gene>
<dbReference type="Gene3D" id="1.20.1250.20">
    <property type="entry name" value="MFS general substrate transporter like domains"/>
    <property type="match status" value="2"/>
</dbReference>
<comment type="subcellular location">
    <subcellularLocation>
        <location evidence="1">Cell membrane</location>
        <topology evidence="1">Multi-pass membrane protein</topology>
    </subcellularLocation>
</comment>
<feature type="transmembrane region" description="Helical" evidence="5">
    <location>
        <begin position="248"/>
        <end position="265"/>
    </location>
</feature>
<evidence type="ECO:0000256" key="4">
    <source>
        <dbReference type="ARBA" id="ARBA00023136"/>
    </source>
</evidence>
<evidence type="ECO:0000256" key="1">
    <source>
        <dbReference type="ARBA" id="ARBA00004651"/>
    </source>
</evidence>
<feature type="domain" description="Major facilitator superfamily (MFS) profile" evidence="6">
    <location>
        <begin position="17"/>
        <end position="383"/>
    </location>
</feature>
<feature type="transmembrane region" description="Helical" evidence="5">
    <location>
        <begin position="332"/>
        <end position="355"/>
    </location>
</feature>
<feature type="transmembrane region" description="Helical" evidence="5">
    <location>
        <begin position="110"/>
        <end position="134"/>
    </location>
</feature>
<dbReference type="Pfam" id="PF06779">
    <property type="entry name" value="MFS_4"/>
    <property type="match status" value="1"/>
</dbReference>
<dbReference type="PROSITE" id="PS50850">
    <property type="entry name" value="MFS"/>
    <property type="match status" value="1"/>
</dbReference>
<dbReference type="PANTHER" id="PTHR23537">
    <property type="match status" value="1"/>
</dbReference>
<dbReference type="InterPro" id="IPR020846">
    <property type="entry name" value="MFS_dom"/>
</dbReference>
<dbReference type="EMBL" id="CP046172">
    <property type="protein sequence ID" value="QIS11827.1"/>
    <property type="molecule type" value="Genomic_DNA"/>
</dbReference>
<feature type="transmembrane region" description="Helical" evidence="5">
    <location>
        <begin position="169"/>
        <end position="192"/>
    </location>
</feature>
<keyword evidence="4 5" id="KW-0472">Membrane</keyword>
<feature type="transmembrane region" description="Helical" evidence="5">
    <location>
        <begin position="361"/>
        <end position="380"/>
    </location>
</feature>
<dbReference type="SUPFAM" id="SSF103473">
    <property type="entry name" value="MFS general substrate transporter"/>
    <property type="match status" value="1"/>
</dbReference>
<feature type="transmembrane region" description="Helical" evidence="5">
    <location>
        <begin position="213"/>
        <end position="236"/>
    </location>
</feature>
<dbReference type="Proteomes" id="UP000503540">
    <property type="component" value="Chromosome"/>
</dbReference>
<feature type="transmembrane region" description="Helical" evidence="5">
    <location>
        <begin position="19"/>
        <end position="37"/>
    </location>
</feature>
<feature type="transmembrane region" description="Helical" evidence="5">
    <location>
        <begin position="57"/>
        <end position="76"/>
    </location>
</feature>
<dbReference type="InterPro" id="IPR010645">
    <property type="entry name" value="MFS_4"/>
</dbReference>
<dbReference type="InterPro" id="IPR036259">
    <property type="entry name" value="MFS_trans_sf"/>
</dbReference>
<accession>A0A6G9YFH5</accession>
<evidence type="ECO:0000313" key="8">
    <source>
        <dbReference type="Proteomes" id="UP000503540"/>
    </source>
</evidence>
<proteinExistence type="predicted"/>